<evidence type="ECO:0000259" key="7">
    <source>
        <dbReference type="PROSITE" id="PS51198"/>
    </source>
</evidence>
<dbReference type="GO" id="GO:0043138">
    <property type="term" value="F:3'-5' DNA helicase activity"/>
    <property type="evidence" value="ECO:0007669"/>
    <property type="project" value="TreeGrafter"/>
</dbReference>
<sequence>MGQNEAHHLQVIYQRLTRDIDRLTTQLADLAQSARSMKQQLNSEGHLDLGTFSDQLETFASIEANNRQIDTLNARHDTAVTRLKHAKLLLPQAYFAKLSLDFGDDDLEELYLGKVGYTDENTRDLVYDWRSPVADAYYANRTGATTYRANGRDIPVTIKQRQQFVIDHDHLLQVVDTDAAIGDPLLLEVLASNRSGGLQEITATIQQEQNAIIRESRHPIVIVDGVAGSGKTSVLLQRVAYQLYRHRDSWTPADILILTPNTAFSRYIRGVLPALGEAEPLSTTYLNLIQSWGQRFGLTISTTADNHLAELADRLQQPYTQTPAGLSQRAYDQSNDRVPLVNRMQTAWRWLNAVNLAPEDLTDWLDWDQFGRDLGITPLTTYDQLYLLLNFTAYQQTVTQALFVDEAQDYGPDAWLFIATLFQKTAITIVGDHRQRLSGQATTISDFFDPDQTAQLRLTTSYRATGQITRFFAQFAGDWQDEISAVQEEGIAPEIGSTSALSRVLAKQSLSATQSLGIITPTAEIAAELATQYPAAQFLKEQAFHTVRPGLNIMPLALAKGLEFDFAVVTHWQSAFYTDPQHGHNRRYVAASRGTKGLTLLN</sequence>
<proteinExistence type="predicted"/>
<dbReference type="EMBL" id="JQCA01000043">
    <property type="protein sequence ID" value="KRO04086.1"/>
    <property type="molecule type" value="Genomic_DNA"/>
</dbReference>
<evidence type="ECO:0000256" key="1">
    <source>
        <dbReference type="ARBA" id="ARBA00022741"/>
    </source>
</evidence>
<dbReference type="STRING" id="616990.IV54_GL001602"/>
<dbReference type="GO" id="GO:0003677">
    <property type="term" value="F:DNA binding"/>
    <property type="evidence" value="ECO:0007669"/>
    <property type="project" value="InterPro"/>
</dbReference>
<dbReference type="Proteomes" id="UP000051906">
    <property type="component" value="Unassembled WGS sequence"/>
</dbReference>
<comment type="caution">
    <text evidence="8">The sequence shown here is derived from an EMBL/GenBank/DDBJ whole genome shotgun (WGS) entry which is preliminary data.</text>
</comment>
<dbReference type="PANTHER" id="PTHR11070:SF17">
    <property type="entry name" value="DNA HELICASE IV"/>
    <property type="match status" value="1"/>
</dbReference>
<keyword evidence="2 5" id="KW-0378">Hydrolase</keyword>
<organism evidence="8 9">
    <name type="scientific">Levilactobacillus paucivorans</name>
    <dbReference type="NCBI Taxonomy" id="616990"/>
    <lineage>
        <taxon>Bacteria</taxon>
        <taxon>Bacillati</taxon>
        <taxon>Bacillota</taxon>
        <taxon>Bacilli</taxon>
        <taxon>Lactobacillales</taxon>
        <taxon>Lactobacillaceae</taxon>
        <taxon>Levilactobacillus</taxon>
    </lineage>
</organism>
<dbReference type="GO" id="GO:0000725">
    <property type="term" value="P:recombinational repair"/>
    <property type="evidence" value="ECO:0007669"/>
    <property type="project" value="TreeGrafter"/>
</dbReference>
<dbReference type="GO" id="GO:0005524">
    <property type="term" value="F:ATP binding"/>
    <property type="evidence" value="ECO:0007669"/>
    <property type="project" value="UniProtKB-UniRule"/>
</dbReference>
<name>A0A0R2LS44_9LACO</name>
<gene>
    <name evidence="8" type="ORF">IV54_GL001602</name>
</gene>
<feature type="domain" description="UvrD-like helicase ATP-binding" evidence="7">
    <location>
        <begin position="204"/>
        <end position="465"/>
    </location>
</feature>
<keyword evidence="6" id="KW-0175">Coiled coil</keyword>
<reference evidence="8 9" key="1">
    <citation type="journal article" date="2015" name="Genome Announc.">
        <title>Expanding the biotechnology potential of lactobacilli through comparative genomics of 213 strains and associated genera.</title>
        <authorList>
            <person name="Sun Z."/>
            <person name="Harris H.M."/>
            <person name="McCann A."/>
            <person name="Guo C."/>
            <person name="Argimon S."/>
            <person name="Zhang W."/>
            <person name="Yang X."/>
            <person name="Jeffery I.B."/>
            <person name="Cooney J.C."/>
            <person name="Kagawa T.F."/>
            <person name="Liu W."/>
            <person name="Song Y."/>
            <person name="Salvetti E."/>
            <person name="Wrobel A."/>
            <person name="Rasinkangas P."/>
            <person name="Parkhill J."/>
            <person name="Rea M.C."/>
            <person name="O'Sullivan O."/>
            <person name="Ritari J."/>
            <person name="Douillard F.P."/>
            <person name="Paul Ross R."/>
            <person name="Yang R."/>
            <person name="Briner A.E."/>
            <person name="Felis G.E."/>
            <person name="de Vos W.M."/>
            <person name="Barrangou R."/>
            <person name="Klaenhammer T.R."/>
            <person name="Caufield P.W."/>
            <person name="Cui Y."/>
            <person name="Zhang H."/>
            <person name="O'Toole P.W."/>
        </authorList>
    </citation>
    <scope>NUCLEOTIDE SEQUENCE [LARGE SCALE GENOMIC DNA]</scope>
    <source>
        <strain evidence="8 9">DSM 22467</strain>
    </source>
</reference>
<dbReference type="Pfam" id="PF13245">
    <property type="entry name" value="AAA_19"/>
    <property type="match status" value="1"/>
</dbReference>
<keyword evidence="3 5" id="KW-0347">Helicase</keyword>
<dbReference type="AlphaFoldDB" id="A0A0R2LS44"/>
<dbReference type="PANTHER" id="PTHR11070">
    <property type="entry name" value="UVRD / RECB / PCRA DNA HELICASE FAMILY MEMBER"/>
    <property type="match status" value="1"/>
</dbReference>
<dbReference type="OrthoDB" id="9787585at2"/>
<keyword evidence="4 5" id="KW-0067">ATP-binding</keyword>
<evidence type="ECO:0000313" key="9">
    <source>
        <dbReference type="Proteomes" id="UP000051906"/>
    </source>
</evidence>
<protein>
    <recommendedName>
        <fullName evidence="7">UvrD-like helicase ATP-binding domain-containing protein</fullName>
    </recommendedName>
</protein>
<dbReference type="PATRIC" id="fig|616990.3.peg.1696"/>
<dbReference type="GO" id="GO:0016787">
    <property type="term" value="F:hydrolase activity"/>
    <property type="evidence" value="ECO:0007669"/>
    <property type="project" value="UniProtKB-UniRule"/>
</dbReference>
<dbReference type="SUPFAM" id="SSF52540">
    <property type="entry name" value="P-loop containing nucleoside triphosphate hydrolases"/>
    <property type="match status" value="1"/>
</dbReference>
<dbReference type="Gene3D" id="3.40.50.300">
    <property type="entry name" value="P-loop containing nucleotide triphosphate hydrolases"/>
    <property type="match status" value="2"/>
</dbReference>
<evidence type="ECO:0000256" key="2">
    <source>
        <dbReference type="ARBA" id="ARBA00022801"/>
    </source>
</evidence>
<feature type="binding site" evidence="5">
    <location>
        <begin position="225"/>
        <end position="232"/>
    </location>
    <ligand>
        <name>ATP</name>
        <dbReference type="ChEBI" id="CHEBI:30616"/>
    </ligand>
</feature>
<dbReference type="RefSeq" id="WP_057878135.1">
    <property type="nucleotide sequence ID" value="NZ_JQCA01000043.1"/>
</dbReference>
<evidence type="ECO:0000256" key="5">
    <source>
        <dbReference type="PROSITE-ProRule" id="PRU00560"/>
    </source>
</evidence>
<accession>A0A0R2LS44</accession>
<dbReference type="PROSITE" id="PS51198">
    <property type="entry name" value="UVRD_HELICASE_ATP_BIND"/>
    <property type="match status" value="1"/>
</dbReference>
<evidence type="ECO:0000256" key="6">
    <source>
        <dbReference type="SAM" id="Coils"/>
    </source>
</evidence>
<dbReference type="InterPro" id="IPR027417">
    <property type="entry name" value="P-loop_NTPase"/>
</dbReference>
<keyword evidence="9" id="KW-1185">Reference proteome</keyword>
<evidence type="ECO:0000256" key="4">
    <source>
        <dbReference type="ARBA" id="ARBA00022840"/>
    </source>
</evidence>
<dbReference type="GO" id="GO:0005829">
    <property type="term" value="C:cytosol"/>
    <property type="evidence" value="ECO:0007669"/>
    <property type="project" value="TreeGrafter"/>
</dbReference>
<evidence type="ECO:0000313" key="8">
    <source>
        <dbReference type="EMBL" id="KRO04086.1"/>
    </source>
</evidence>
<dbReference type="InterPro" id="IPR000212">
    <property type="entry name" value="DNA_helicase_UvrD/REP"/>
</dbReference>
<evidence type="ECO:0000256" key="3">
    <source>
        <dbReference type="ARBA" id="ARBA00022806"/>
    </source>
</evidence>
<feature type="coiled-coil region" evidence="6">
    <location>
        <begin position="13"/>
        <end position="40"/>
    </location>
</feature>
<dbReference type="InterPro" id="IPR014016">
    <property type="entry name" value="UvrD-like_ATP-bd"/>
</dbReference>
<keyword evidence="1 5" id="KW-0547">Nucleotide-binding</keyword>